<keyword evidence="1" id="KW-0732">Signal</keyword>
<proteinExistence type="predicted"/>
<accession>A0AAD5RUF3</accession>
<comment type="caution">
    <text evidence="2">The sequence shown here is derived from an EMBL/GenBank/DDBJ whole genome shotgun (WGS) entry which is preliminary data.</text>
</comment>
<sequence length="180" mass="19280">MVPIKTLAIGAFALTGMTTAAGLDGKNSKIEARQDPSSTGTDVPLVPFNVDDDMMGFHGTCMKPDLGLADPLGISQAIGFLKNLKKNGATCNVHGGECSRLGCYHNSAVKVCSTGDRNDDLILNCASDVASKVEWLLKSCRDKIVKQGYDSLSYINGKMKRDHDDYEIIITGDAECPFDS</sequence>
<dbReference type="AlphaFoldDB" id="A0AAD5RUF3"/>
<gene>
    <name evidence="2" type="ORF">MKZ38_003428</name>
</gene>
<evidence type="ECO:0000256" key="1">
    <source>
        <dbReference type="SAM" id="SignalP"/>
    </source>
</evidence>
<dbReference type="EMBL" id="JAKWBI020000208">
    <property type="protein sequence ID" value="KAJ2899072.1"/>
    <property type="molecule type" value="Genomic_DNA"/>
</dbReference>
<feature type="chain" id="PRO_5042203790" evidence="1">
    <location>
        <begin position="23"/>
        <end position="180"/>
    </location>
</feature>
<feature type="signal peptide" evidence="1">
    <location>
        <begin position="1"/>
        <end position="22"/>
    </location>
</feature>
<evidence type="ECO:0000313" key="2">
    <source>
        <dbReference type="EMBL" id="KAJ2899072.1"/>
    </source>
</evidence>
<dbReference type="Proteomes" id="UP001201980">
    <property type="component" value="Unassembled WGS sequence"/>
</dbReference>
<evidence type="ECO:0000313" key="3">
    <source>
        <dbReference type="Proteomes" id="UP001201980"/>
    </source>
</evidence>
<keyword evidence="3" id="KW-1185">Reference proteome</keyword>
<reference evidence="2" key="1">
    <citation type="submission" date="2022-07" db="EMBL/GenBank/DDBJ databases">
        <title>Draft genome sequence of Zalerion maritima ATCC 34329, a (micro)plastics degrading marine fungus.</title>
        <authorList>
            <person name="Paco A."/>
            <person name="Goncalves M.F.M."/>
            <person name="Rocha-Santos T.A.P."/>
            <person name="Alves A."/>
        </authorList>
    </citation>
    <scope>NUCLEOTIDE SEQUENCE</scope>
    <source>
        <strain evidence="2">ATCC 34329</strain>
    </source>
</reference>
<name>A0AAD5RUF3_9PEZI</name>
<protein>
    <submittedName>
        <fullName evidence="2">Uncharacterized protein</fullName>
    </submittedName>
</protein>
<organism evidence="2 3">
    <name type="scientific">Zalerion maritima</name>
    <dbReference type="NCBI Taxonomy" id="339359"/>
    <lineage>
        <taxon>Eukaryota</taxon>
        <taxon>Fungi</taxon>
        <taxon>Dikarya</taxon>
        <taxon>Ascomycota</taxon>
        <taxon>Pezizomycotina</taxon>
        <taxon>Sordariomycetes</taxon>
        <taxon>Lulworthiomycetidae</taxon>
        <taxon>Lulworthiales</taxon>
        <taxon>Lulworthiaceae</taxon>
        <taxon>Zalerion</taxon>
    </lineage>
</organism>